<evidence type="ECO:0000256" key="1">
    <source>
        <dbReference type="ARBA" id="ARBA00009670"/>
    </source>
</evidence>
<dbReference type="GO" id="GO:0009507">
    <property type="term" value="C:chloroplast"/>
    <property type="evidence" value="ECO:0007669"/>
    <property type="project" value="TreeGrafter"/>
</dbReference>
<organism evidence="4 5">
    <name type="scientific">Taxus chinensis</name>
    <name type="common">Chinese yew</name>
    <name type="synonym">Taxus wallichiana var. chinensis</name>
    <dbReference type="NCBI Taxonomy" id="29808"/>
    <lineage>
        <taxon>Eukaryota</taxon>
        <taxon>Viridiplantae</taxon>
        <taxon>Streptophyta</taxon>
        <taxon>Embryophyta</taxon>
        <taxon>Tracheophyta</taxon>
        <taxon>Spermatophyta</taxon>
        <taxon>Pinopsida</taxon>
        <taxon>Pinidae</taxon>
        <taxon>Conifers II</taxon>
        <taxon>Cupressales</taxon>
        <taxon>Taxaceae</taxon>
        <taxon>Taxus</taxon>
    </lineage>
</organism>
<reference evidence="4 5" key="1">
    <citation type="journal article" date="2021" name="Nat. Plants">
        <title>The Taxus genome provides insights into paclitaxel biosynthesis.</title>
        <authorList>
            <person name="Xiong X."/>
            <person name="Gou J."/>
            <person name="Liao Q."/>
            <person name="Li Y."/>
            <person name="Zhou Q."/>
            <person name="Bi G."/>
            <person name="Li C."/>
            <person name="Du R."/>
            <person name="Wang X."/>
            <person name="Sun T."/>
            <person name="Guo L."/>
            <person name="Liang H."/>
            <person name="Lu P."/>
            <person name="Wu Y."/>
            <person name="Zhang Z."/>
            <person name="Ro D.K."/>
            <person name="Shang Y."/>
            <person name="Huang S."/>
            <person name="Yan J."/>
        </authorList>
    </citation>
    <scope>NUCLEOTIDE SEQUENCE [LARGE SCALE GENOMIC DNA]</scope>
    <source>
        <strain evidence="4">Ta-2019</strain>
    </source>
</reference>
<evidence type="ECO:0000313" key="5">
    <source>
        <dbReference type="Proteomes" id="UP000824469"/>
    </source>
</evidence>
<dbReference type="PANTHER" id="PTHR10566">
    <property type="entry name" value="CHAPERONE-ACTIVITY OF BC1 COMPLEX CABC1 -RELATED"/>
    <property type="match status" value="1"/>
</dbReference>
<gene>
    <name evidence="4" type="ORF">KI387_007706</name>
</gene>
<dbReference type="InterPro" id="IPR004147">
    <property type="entry name" value="ABC1_dom"/>
</dbReference>
<feature type="region of interest" description="Disordered" evidence="2">
    <location>
        <begin position="46"/>
        <end position="86"/>
    </location>
</feature>
<dbReference type="EMBL" id="JAHRHJ020000002">
    <property type="protein sequence ID" value="KAH9327528.1"/>
    <property type="molecule type" value="Genomic_DNA"/>
</dbReference>
<comment type="caution">
    <text evidence="4">The sequence shown here is derived from an EMBL/GenBank/DDBJ whole genome shotgun (WGS) entry which is preliminary data.</text>
</comment>
<dbReference type="InterPro" id="IPR011009">
    <property type="entry name" value="Kinase-like_dom_sf"/>
</dbReference>
<dbReference type="InterPro" id="IPR050154">
    <property type="entry name" value="UbiB_kinase"/>
</dbReference>
<feature type="domain" description="ABC1 atypical kinase-like" evidence="3">
    <location>
        <begin position="237"/>
        <end position="365"/>
    </location>
</feature>
<accession>A0AA38LJY2</accession>
<evidence type="ECO:0000313" key="4">
    <source>
        <dbReference type="EMBL" id="KAH9327528.1"/>
    </source>
</evidence>
<dbReference type="PANTHER" id="PTHR10566:SF117">
    <property type="entry name" value="UNUSUAL PROTEIN KINASE-RELATED"/>
    <property type="match status" value="1"/>
</dbReference>
<protein>
    <recommendedName>
        <fullName evidence="3">ABC1 atypical kinase-like domain-containing protein</fullName>
    </recommendedName>
</protein>
<dbReference type="CDD" id="cd05121">
    <property type="entry name" value="ABC1_ADCK3-like"/>
    <property type="match status" value="1"/>
</dbReference>
<keyword evidence="5" id="KW-1185">Reference proteome</keyword>
<dbReference type="AlphaFoldDB" id="A0AA38LJY2"/>
<name>A0AA38LJY2_TAXCH</name>
<evidence type="ECO:0000256" key="2">
    <source>
        <dbReference type="SAM" id="MobiDB-lite"/>
    </source>
</evidence>
<proteinExistence type="inferred from homology"/>
<dbReference type="Proteomes" id="UP000824469">
    <property type="component" value="Unassembled WGS sequence"/>
</dbReference>
<dbReference type="SUPFAM" id="SSF56112">
    <property type="entry name" value="Protein kinase-like (PK-like)"/>
    <property type="match status" value="1"/>
</dbReference>
<sequence length="608" mass="68763">MDTLQSSCHGFDSLRPSSYSKIGNSLSLSGLLKGFRSLPSTKLKARRRSRKSYVRAIATEPRRPDLDTSPAIVKSRSPGISPSMRVGDMSEEFKKIRAQMEEDEQLASLMRGLRGQNLSDSLFAADDVQLRLVEVSVPGDKETLPLVYNPDTISSYWGKRPQAVFTRMTQLLSVAGGFLSHLIWDIMTNKLKENEVARAIELREIVTSLGPAYIKLGQALSIRPDILSPAAMTELQKLCDKVPSFPDDMAMALIEEELGRPWTEIYSELSPSPIAAASLGQVYKGRLRENGDLVAVKVQRPFVLETVTVDLFIIRKLGLALRKFPKITIDVVGLVDEWAARFFEELDYVNEGDNGTRFAEMMRRDLPQYSCALRPEALKSLTLSSVDALMEDQTADMTFLRWVSLLILADQQLSSELHMSTSSKRPTKSKGKAKLTEEEMKYKYQRVRMPESQAECDLDIRDSELGHIDMEDFWTRTQRVTRSPWMDKLMGSGLHFAGGIPVSAVNNEFMMVIARCYNKDTRCVHNEKGEVIINLIARHFEIMLGIPHHRHFVAVSREDCIKAWDDNEDQCMQLMNEVYLKNKKVVTDGHKSFIAVTFQRNSVIQSHS</sequence>
<dbReference type="Pfam" id="PF03109">
    <property type="entry name" value="ABC1"/>
    <property type="match status" value="1"/>
</dbReference>
<comment type="similarity">
    <text evidence="1">Belongs to the protein kinase superfamily. ADCK protein kinase family.</text>
</comment>
<evidence type="ECO:0000259" key="3">
    <source>
        <dbReference type="Pfam" id="PF03109"/>
    </source>
</evidence>